<dbReference type="SUPFAM" id="SSF53067">
    <property type="entry name" value="Actin-like ATPase domain"/>
    <property type="match status" value="2"/>
</dbReference>
<dbReference type="RefSeq" id="WP_267849000.1">
    <property type="nucleotide sequence ID" value="NZ_JAPMXC010000010.1"/>
</dbReference>
<sequence>MKPVQDSRFPFLVGIDGGGTGTRAVIARRDAPTVELARGEAGPSGLALGIDQAWQAIEAATTRAFAAAGHALDWSACVVGCGLAGVNHRRWRSAFIAMAPASLPVLAVESDAYTTLLGAHGGAPGVVIALGTGSIGLGLGIDGRMRMAGGFGFPSGDEASGAWLGLHAIGHAQRAVDARGPCDAFARDLLAAAGVRLEDGLATQDEAAERMREALLDWVVGASQSDYASLAPVIAAHAVHPVAAALFARAGREVDAMVAALDPHGHLPLALCGGLAPVIAPFIAPVHAPRRTPARHDAAHGALMVAWRAASDV</sequence>
<keyword evidence="3" id="KW-1185">Reference proteome</keyword>
<dbReference type="EMBL" id="JAPMXC010000010">
    <property type="protein sequence ID" value="MCY0389102.1"/>
    <property type="molecule type" value="Genomic_DNA"/>
</dbReference>
<dbReference type="InterPro" id="IPR002731">
    <property type="entry name" value="ATPase_BadF"/>
</dbReference>
<organism evidence="2 3">
    <name type="scientific">Robbsia betulipollinis</name>
    <dbReference type="NCBI Taxonomy" id="2981849"/>
    <lineage>
        <taxon>Bacteria</taxon>
        <taxon>Pseudomonadati</taxon>
        <taxon>Pseudomonadota</taxon>
        <taxon>Betaproteobacteria</taxon>
        <taxon>Burkholderiales</taxon>
        <taxon>Burkholderiaceae</taxon>
        <taxon>Robbsia</taxon>
    </lineage>
</organism>
<name>A0ABT3ZS45_9BURK</name>
<protein>
    <submittedName>
        <fullName evidence="2">ATPase</fullName>
    </submittedName>
</protein>
<feature type="domain" description="ATPase BadF/BadG/BcrA/BcrD type" evidence="1">
    <location>
        <begin position="13"/>
        <end position="261"/>
    </location>
</feature>
<dbReference type="InterPro" id="IPR052519">
    <property type="entry name" value="Euk-type_GlcNAc_Kinase"/>
</dbReference>
<dbReference type="Proteomes" id="UP001082899">
    <property type="component" value="Unassembled WGS sequence"/>
</dbReference>
<dbReference type="Gene3D" id="3.30.420.40">
    <property type="match status" value="2"/>
</dbReference>
<evidence type="ECO:0000313" key="2">
    <source>
        <dbReference type="EMBL" id="MCY0389102.1"/>
    </source>
</evidence>
<accession>A0ABT3ZS45</accession>
<reference evidence="2" key="1">
    <citation type="submission" date="2022-11" db="EMBL/GenBank/DDBJ databases">
        <title>Robbsia betulipollinis sp. nov., isolated from pollen of birch (Betula pendula).</title>
        <authorList>
            <person name="Shi H."/>
            <person name="Ambika Manirajan B."/>
            <person name="Ratering S."/>
            <person name="Geissler-Plaum R."/>
            <person name="Schnell S."/>
        </authorList>
    </citation>
    <scope>NUCLEOTIDE SEQUENCE</scope>
    <source>
        <strain evidence="2">Bb-Pol-6</strain>
    </source>
</reference>
<dbReference type="PANTHER" id="PTHR43190">
    <property type="entry name" value="N-ACETYL-D-GLUCOSAMINE KINASE"/>
    <property type="match status" value="1"/>
</dbReference>
<evidence type="ECO:0000313" key="3">
    <source>
        <dbReference type="Proteomes" id="UP001082899"/>
    </source>
</evidence>
<dbReference type="PANTHER" id="PTHR43190:SF3">
    <property type="entry name" value="N-ACETYL-D-GLUCOSAMINE KINASE"/>
    <property type="match status" value="1"/>
</dbReference>
<dbReference type="CDD" id="cd24082">
    <property type="entry name" value="ASKHA_NBD_GspK-like"/>
    <property type="match status" value="1"/>
</dbReference>
<dbReference type="InterPro" id="IPR043129">
    <property type="entry name" value="ATPase_NBD"/>
</dbReference>
<evidence type="ECO:0000259" key="1">
    <source>
        <dbReference type="Pfam" id="PF01869"/>
    </source>
</evidence>
<comment type="caution">
    <text evidence="2">The sequence shown here is derived from an EMBL/GenBank/DDBJ whole genome shotgun (WGS) entry which is preliminary data.</text>
</comment>
<proteinExistence type="predicted"/>
<dbReference type="Pfam" id="PF01869">
    <property type="entry name" value="BcrAD_BadFG"/>
    <property type="match status" value="1"/>
</dbReference>
<gene>
    <name evidence="2" type="ORF">OVY01_18285</name>
</gene>